<evidence type="ECO:0000256" key="1">
    <source>
        <dbReference type="SAM" id="MobiDB-lite"/>
    </source>
</evidence>
<protein>
    <recommendedName>
        <fullName evidence="2">Codanin-1 C-terminal domain-containing protein</fullName>
    </recommendedName>
</protein>
<feature type="region of interest" description="Disordered" evidence="1">
    <location>
        <begin position="226"/>
        <end position="317"/>
    </location>
</feature>
<feature type="region of interest" description="Disordered" evidence="1">
    <location>
        <begin position="97"/>
        <end position="214"/>
    </location>
</feature>
<dbReference type="VEuPathDB" id="VectorBase:ACON2_029684"/>
<feature type="compositionally biased region" description="Polar residues" evidence="1">
    <location>
        <begin position="172"/>
        <end position="198"/>
    </location>
</feature>
<feature type="region of interest" description="Disordered" evidence="1">
    <location>
        <begin position="1"/>
        <end position="38"/>
    </location>
</feature>
<dbReference type="Proteomes" id="UP000075882">
    <property type="component" value="Unassembled WGS sequence"/>
</dbReference>
<feature type="domain" description="Codanin-1 C-terminal" evidence="2">
    <location>
        <begin position="944"/>
        <end position="1080"/>
    </location>
</feature>
<reference evidence="3" key="1">
    <citation type="submission" date="2022-08" db="UniProtKB">
        <authorList>
            <consortium name="EnsemblMetazoa"/>
        </authorList>
    </citation>
    <scope>IDENTIFICATION</scope>
</reference>
<dbReference type="GO" id="GO:0006325">
    <property type="term" value="P:chromatin organization"/>
    <property type="evidence" value="ECO:0007669"/>
    <property type="project" value="TreeGrafter"/>
</dbReference>
<accession>A0A8W7PKN2</accession>
<dbReference type="InterPro" id="IPR040031">
    <property type="entry name" value="Codanin-1"/>
</dbReference>
<organism evidence="3">
    <name type="scientific">Anopheles coluzzii</name>
    <name type="common">African malaria mosquito</name>
    <dbReference type="NCBI Taxonomy" id="1518534"/>
    <lineage>
        <taxon>Eukaryota</taxon>
        <taxon>Metazoa</taxon>
        <taxon>Ecdysozoa</taxon>
        <taxon>Arthropoda</taxon>
        <taxon>Hexapoda</taxon>
        <taxon>Insecta</taxon>
        <taxon>Pterygota</taxon>
        <taxon>Neoptera</taxon>
        <taxon>Endopterygota</taxon>
        <taxon>Diptera</taxon>
        <taxon>Nematocera</taxon>
        <taxon>Culicoidea</taxon>
        <taxon>Culicidae</taxon>
        <taxon>Anophelinae</taxon>
        <taxon>Anopheles</taxon>
    </lineage>
</organism>
<proteinExistence type="predicted"/>
<dbReference type="AlphaFoldDB" id="A0A8W7PKN2"/>
<sequence length="1277" mass="141801">LRKLSISDGSCYPTSGVPPGTATPTAEGRPTNRVSELDTTGTPVHLIARQLFDPPGGDPLEIGETGAKSAAGSARTFDNLATEDIELKGVIGCSTPKHLPPQHNAANGGHPATPGSNENQTLSRCRNANEPVFSTPPRSSNNASRSAGGGNMLLSFSSTPIAGGSRGKTTSHHGSSLRNGSLEVSNPSANSSTFSYGSHRQEASGLSDGTGRRSKTSLPCFGDFITAHTSTRPHRNRRSPFAGNASTTSNDPGGLNSPSVQKGPLFQDNDFPQLNMTPNNSKASLGELPDGGGSGKRSGTQRRRIAPTTVSRSVSGRHDFNSSSFLAENNLISIESQEDASHDPRGMLRHRREEIRNDFQAEAAQNQRTVRAKQSLQTSFNHVDNATPAPELASTMPDELTQLESVTEGGTSAPSTILIIEFDKVTQKSTIDRLVAIYALLMDLNLVPNMLNELAYLINLVSTERYIAQDAQKLLEATTSAGTDNGTGRAELSNVLRSPHNCVYFAAEVLHSQRTQLALLDSTSLRVVVENEQLGVLHPTLNGFLRDMLGQKMKLEKAFSSQQGTGGGDLVPNSSITNVFYQQENDTKDHFPSSKEFNAFNKQRDLFYATLRTWETEHLNPAWEFETKLGTKVRAMLDILHHPINMSHLAKLFSAQLIISFNFDNSASELQMALPNIDLTKLSKLRQRLVAPSIFSTQYLFPGSQMFFRDFIVASENHQIFIEQLKAVLIHELLQMDSSTYDVFNISDAENSNRSEYVVRPETIATMRVLAKFIGFIVARPYQYEGCRNTLVENRQIELRNMLLPPFDVKPALIRAVTDRKLLITVPWLVQYLSMLDVVTLRLRYYEELFRMLHDIYKATAMCRMATSYDLFAIPTSKFIVRSCLDWLYDQSNVPEEYYHYSSDMFGSVAKEPSTHVQALAAVANQSLTARESKRSIEKPLVFNAILEHILSAACPFLADFRVSVMPSKVEKTLSRTGRYRHITTRYSGAPTSHQPGAASELPDALETSLDISAASGGHNLSKLSHGNVQQRLVEGFLQSQSQSMRRTVELIIDRSTSAVIKDFQMLYILPEKKSVNELIASVDANTLEDTKRRIQSICDEALDRINNTWESNVPKMLNKRITKSFDALLPAETVDPVRKLCRNITLERCLHKCNEWRQSYISNTDANYIFSHVVSKRFIRMLEVNAMPKPHYDNYAEFITILLEAGIVTKDLLNDQFVTIFHEDWPQSTLDRVSTVIKRVLQKSGPSGRHGHNIDDSQSEMFLEMLSDIARDITDL</sequence>
<dbReference type="Pfam" id="PF15296">
    <property type="entry name" value="Codanin-1_C"/>
    <property type="match status" value="1"/>
</dbReference>
<name>A0A8W7PKN2_ANOCL</name>
<dbReference type="InterPro" id="IPR028171">
    <property type="entry name" value="Codanin-1_C"/>
</dbReference>
<feature type="compositionally biased region" description="Polar residues" evidence="1">
    <location>
        <begin position="114"/>
        <end position="126"/>
    </location>
</feature>
<evidence type="ECO:0000259" key="2">
    <source>
        <dbReference type="Pfam" id="PF15296"/>
    </source>
</evidence>
<dbReference type="GO" id="GO:0005634">
    <property type="term" value="C:nucleus"/>
    <property type="evidence" value="ECO:0007669"/>
    <property type="project" value="TreeGrafter"/>
</dbReference>
<feature type="compositionally biased region" description="Polar residues" evidence="1">
    <location>
        <begin position="270"/>
        <end position="283"/>
    </location>
</feature>
<dbReference type="PANTHER" id="PTHR28678:SF1">
    <property type="entry name" value="CODANIN-1"/>
    <property type="match status" value="1"/>
</dbReference>
<dbReference type="PANTHER" id="PTHR28678">
    <property type="entry name" value="CODANIN-1"/>
    <property type="match status" value="1"/>
</dbReference>
<evidence type="ECO:0000313" key="3">
    <source>
        <dbReference type="EnsemblMetazoa" id="ACOM033472-PA.1"/>
    </source>
</evidence>
<feature type="compositionally biased region" description="Polar residues" evidence="1">
    <location>
        <begin position="244"/>
        <end position="260"/>
    </location>
</feature>
<dbReference type="EnsemblMetazoa" id="ACOM033472-RA">
    <property type="protein sequence ID" value="ACOM033472-PA.1"/>
    <property type="gene ID" value="ACOM033472"/>
</dbReference>